<dbReference type="Proteomes" id="UP000887159">
    <property type="component" value="Unassembled WGS sequence"/>
</dbReference>
<keyword evidence="2" id="KW-0808">Transferase</keyword>
<proteinExistence type="predicted"/>
<dbReference type="InterPro" id="IPR000477">
    <property type="entry name" value="RT_dom"/>
</dbReference>
<reference evidence="2" key="1">
    <citation type="submission" date="2020-08" db="EMBL/GenBank/DDBJ databases">
        <title>Multicomponent nature underlies the extraordinary mechanical properties of spider dragline silk.</title>
        <authorList>
            <person name="Kono N."/>
            <person name="Nakamura H."/>
            <person name="Mori M."/>
            <person name="Yoshida Y."/>
            <person name="Ohtoshi R."/>
            <person name="Malay A.D."/>
            <person name="Moran D.A.P."/>
            <person name="Tomita M."/>
            <person name="Numata K."/>
            <person name="Arakawa K."/>
        </authorList>
    </citation>
    <scope>NUCLEOTIDE SEQUENCE</scope>
</reference>
<protein>
    <submittedName>
        <fullName evidence="2">Probable RNA-directed DNA polymerase from transposon X-element</fullName>
    </submittedName>
</protein>
<dbReference type="Pfam" id="PF00078">
    <property type="entry name" value="RVT_1"/>
    <property type="match status" value="1"/>
</dbReference>
<feature type="domain" description="Reverse transcriptase" evidence="1">
    <location>
        <begin position="229"/>
        <end position="489"/>
    </location>
</feature>
<organism evidence="2 3">
    <name type="scientific">Trichonephila clavipes</name>
    <name type="common">Golden silk orbweaver</name>
    <name type="synonym">Nephila clavipes</name>
    <dbReference type="NCBI Taxonomy" id="2585209"/>
    <lineage>
        <taxon>Eukaryota</taxon>
        <taxon>Metazoa</taxon>
        <taxon>Ecdysozoa</taxon>
        <taxon>Arthropoda</taxon>
        <taxon>Chelicerata</taxon>
        <taxon>Arachnida</taxon>
        <taxon>Araneae</taxon>
        <taxon>Araneomorphae</taxon>
        <taxon>Entelegynae</taxon>
        <taxon>Araneoidea</taxon>
        <taxon>Nephilidae</taxon>
        <taxon>Trichonephila</taxon>
    </lineage>
</organism>
<dbReference type="PANTHER" id="PTHR19446">
    <property type="entry name" value="REVERSE TRANSCRIPTASES"/>
    <property type="match status" value="1"/>
</dbReference>
<evidence type="ECO:0000313" key="3">
    <source>
        <dbReference type="Proteomes" id="UP000887159"/>
    </source>
</evidence>
<evidence type="ECO:0000313" key="2">
    <source>
        <dbReference type="EMBL" id="GFX96322.1"/>
    </source>
</evidence>
<dbReference type="GO" id="GO:0003964">
    <property type="term" value="F:RNA-directed DNA polymerase activity"/>
    <property type="evidence" value="ECO:0007669"/>
    <property type="project" value="UniProtKB-KW"/>
</dbReference>
<keyword evidence="2" id="KW-0695">RNA-directed DNA polymerase</keyword>
<dbReference type="InterPro" id="IPR043502">
    <property type="entry name" value="DNA/RNA_pol_sf"/>
</dbReference>
<name>A0A8X6RNY7_TRICX</name>
<dbReference type="PROSITE" id="PS50878">
    <property type="entry name" value="RT_POL"/>
    <property type="match status" value="1"/>
</dbReference>
<comment type="caution">
    <text evidence="2">The sequence shown here is derived from an EMBL/GenBank/DDBJ whole genome shotgun (WGS) entry which is preliminary data.</text>
</comment>
<accession>A0A8X6RNY7</accession>
<keyword evidence="3" id="KW-1185">Reference proteome</keyword>
<dbReference type="CDD" id="cd01650">
    <property type="entry name" value="RT_nLTR_like"/>
    <property type="match status" value="1"/>
</dbReference>
<dbReference type="SUPFAM" id="SSF56672">
    <property type="entry name" value="DNA/RNA polymerases"/>
    <property type="match status" value="1"/>
</dbReference>
<gene>
    <name evidence="2" type="primary">X-element ORF2</name>
    <name evidence="2" type="ORF">TNCV_2292101</name>
</gene>
<dbReference type="EMBL" id="BMAU01021190">
    <property type="protein sequence ID" value="GFX96322.1"/>
    <property type="molecule type" value="Genomic_DNA"/>
</dbReference>
<dbReference type="AlphaFoldDB" id="A0A8X6RNY7"/>
<evidence type="ECO:0000259" key="1">
    <source>
        <dbReference type="PROSITE" id="PS50878"/>
    </source>
</evidence>
<sequence>MVKTESVDTAVQEVTNVLIDAADLSIPKSSSHSFQRYKPWWNADCQTVYKNQRKIWETFRRYPNTENLIAFKRAKALDRRLRRQCQRESWIKYVSSITSSTTSQQLWRKVKAANGLYRDFSIPILETSTAIYSSPFDVVNVIDQTFASVSSSDSYSPAFQATKNRLERTPINFRCRQPLPYNCDFDMFELKRALSTAHNTSPGPDGISYVLLRHLSEDSLVSLLYLFNRIWREHVYPTQWQEAIVIPILKPGKDPKNPLSYRPIALMSCLCKTLERMVNTRLVYQLEKNKCIPLYQSGFRKGRSTLDNIIQLESKIRNAFVRRNHVVSIFFDIEKAYDRTWCYGILRTLFNFGLRGNLSTFIKNFLHLRTFRVRLGGTLSAPFTQAEGVPQGSILSVTLFICHISSILNILSPTLQASLYVDDLQISCEGSDMRMIEGQLQTAVNNIVKWCDTNGHSISASKSCCVHFCRKRGKIRHPDPEIRIRDIQIPVVPDVLSNTSWVADRTSLLRVYQAIVFSRIDYGCVAYGSACNSTLQKLDPFHHMALRICSGAFRTSPVQSLYVILSSASSRSSTEEAVS</sequence>
<keyword evidence="2" id="KW-0548">Nucleotidyltransferase</keyword>